<dbReference type="PIRSF" id="PIRSF005897">
    <property type="entry name" value="RR_PatA"/>
    <property type="match status" value="1"/>
</dbReference>
<dbReference type="GO" id="GO:0030428">
    <property type="term" value="C:cell septum"/>
    <property type="evidence" value="ECO:0007669"/>
    <property type="project" value="UniProtKB-SubCell"/>
</dbReference>
<dbReference type="GO" id="GO:0000160">
    <property type="term" value="P:phosphorelay signal transduction system"/>
    <property type="evidence" value="ECO:0007669"/>
    <property type="project" value="UniProtKB-KW"/>
</dbReference>
<dbReference type="SUPFAM" id="SSF52172">
    <property type="entry name" value="CheY-like"/>
    <property type="match status" value="1"/>
</dbReference>
<reference evidence="5" key="1">
    <citation type="submission" date="2020-10" db="EMBL/GenBank/DDBJ databases">
        <authorList>
            <person name="Castelo-Branco R."/>
            <person name="Eusebio N."/>
            <person name="Adriana R."/>
            <person name="Vieira A."/>
            <person name="Brugerolle De Fraissinette N."/>
            <person name="Rezende De Castro R."/>
            <person name="Schneider M.P."/>
            <person name="Vasconcelos V."/>
            <person name="Leao P.N."/>
        </authorList>
    </citation>
    <scope>NUCLEOTIDE SEQUENCE</scope>
    <source>
        <strain evidence="5">LEGE 11467</strain>
    </source>
</reference>
<evidence type="ECO:0000313" key="6">
    <source>
        <dbReference type="Proteomes" id="UP000621799"/>
    </source>
</evidence>
<dbReference type="InterPro" id="IPR011006">
    <property type="entry name" value="CheY-like_superfamily"/>
</dbReference>
<sequence>MPSGKSWTLYLCVGRLIWATGGHHVVRRLYRHLSKQCPNLSLDMMVLREQSGFDYGWDYQVINILVLRKKIAKEQAKEIISQILFEILFDIVQYEARGSLSYQEECSDLAQSAMGILTLLSIKPILRKLSQMWMAWQKAKLGYLLLQAAPQLQNLDRLKQVTSPQAYDRLEKIANGKRTFRDIANLLKQDEVTVVRSLSGLIRKGFIRLISLADFPHPGLLPTHQFTSGLTMARQRPLVACVDDSYQICWEMEQIVQKAGYEFLAIQDSVRALGLLIDRKPDLIFMDLTMPIVSGYELCAQIRRVSALQTIEIVILTGNTIESLRGRLLGVSDCLSKPIQKEKIVGILHKYLAVSPAPTRNPIKHRSRQRATVQV</sequence>
<dbReference type="PANTHER" id="PTHR44591">
    <property type="entry name" value="STRESS RESPONSE REGULATOR PROTEIN 1"/>
    <property type="match status" value="1"/>
</dbReference>
<keyword evidence="2" id="KW-0364">Heterocyst</keyword>
<comment type="function">
    <text evidence="2">Controls heterocyst pattern formation.</text>
</comment>
<dbReference type="PROSITE" id="PS50110">
    <property type="entry name" value="RESPONSE_REGULATORY"/>
    <property type="match status" value="1"/>
</dbReference>
<keyword evidence="1 3" id="KW-0597">Phosphoprotein</keyword>
<keyword evidence="2" id="KW-0902">Two-component regulatory system</keyword>
<organism evidence="5 6">
    <name type="scientific">Zarconia navalis LEGE 11467</name>
    <dbReference type="NCBI Taxonomy" id="1828826"/>
    <lineage>
        <taxon>Bacteria</taxon>
        <taxon>Bacillati</taxon>
        <taxon>Cyanobacteriota</taxon>
        <taxon>Cyanophyceae</taxon>
        <taxon>Oscillatoriophycideae</taxon>
        <taxon>Oscillatoriales</taxon>
        <taxon>Oscillatoriales incertae sedis</taxon>
        <taxon>Zarconia</taxon>
        <taxon>Zarconia navalis</taxon>
    </lineage>
</organism>
<dbReference type="Pfam" id="PF00072">
    <property type="entry name" value="Response_reg"/>
    <property type="match status" value="1"/>
</dbReference>
<feature type="modified residue" description="4-aspartylphosphate" evidence="3">
    <location>
        <position position="287"/>
    </location>
</feature>
<keyword evidence="6" id="KW-1185">Reference proteome</keyword>
<gene>
    <name evidence="5" type="ORF">IQ235_07530</name>
</gene>
<dbReference type="Gene3D" id="3.40.50.2300">
    <property type="match status" value="1"/>
</dbReference>
<dbReference type="GO" id="GO:0043158">
    <property type="term" value="P:heterocyst development"/>
    <property type="evidence" value="ECO:0007669"/>
    <property type="project" value="UniProtKB-KW"/>
</dbReference>
<dbReference type="RefSeq" id="WP_264320875.1">
    <property type="nucleotide sequence ID" value="NZ_JADEXN010000103.1"/>
</dbReference>
<comment type="induction">
    <text evidence="2">By nitrogen starvation.</text>
</comment>
<protein>
    <recommendedName>
        <fullName evidence="2">Protein PatA</fullName>
    </recommendedName>
</protein>
<dbReference type="InterPro" id="IPR001789">
    <property type="entry name" value="Sig_transdc_resp-reg_receiver"/>
</dbReference>
<dbReference type="Proteomes" id="UP000621799">
    <property type="component" value="Unassembled WGS sequence"/>
</dbReference>
<dbReference type="InterPro" id="IPR050595">
    <property type="entry name" value="Bact_response_regulator"/>
</dbReference>
<evidence type="ECO:0000256" key="2">
    <source>
        <dbReference type="PIRNR" id="PIRNR005897"/>
    </source>
</evidence>
<accession>A0A928Z7K7</accession>
<dbReference type="EMBL" id="JADEXN010000103">
    <property type="protein sequence ID" value="MBE9040630.1"/>
    <property type="molecule type" value="Genomic_DNA"/>
</dbReference>
<evidence type="ECO:0000256" key="3">
    <source>
        <dbReference type="PROSITE-ProRule" id="PRU00169"/>
    </source>
</evidence>
<feature type="domain" description="Response regulatory" evidence="4">
    <location>
        <begin position="238"/>
        <end position="352"/>
    </location>
</feature>
<proteinExistence type="evidence at transcript level"/>
<comment type="subcellular location">
    <subcellularLocation>
        <location evidence="2">Cell septum</location>
    </subcellularLocation>
</comment>
<evidence type="ECO:0000256" key="1">
    <source>
        <dbReference type="ARBA" id="ARBA00022553"/>
    </source>
</evidence>
<evidence type="ECO:0000259" key="4">
    <source>
        <dbReference type="PROSITE" id="PS50110"/>
    </source>
</evidence>
<dbReference type="PANTHER" id="PTHR44591:SF23">
    <property type="entry name" value="CHEY SUBFAMILY"/>
    <property type="match status" value="1"/>
</dbReference>
<dbReference type="AlphaFoldDB" id="A0A928Z7K7"/>
<comment type="caution">
    <text evidence="5">The sequence shown here is derived from an EMBL/GenBank/DDBJ whole genome shotgun (WGS) entry which is preliminary data.</text>
</comment>
<dbReference type="SMART" id="SM00448">
    <property type="entry name" value="REC"/>
    <property type="match status" value="1"/>
</dbReference>
<name>A0A928Z7K7_9CYAN</name>
<evidence type="ECO:0000313" key="5">
    <source>
        <dbReference type="EMBL" id="MBE9040630.1"/>
    </source>
</evidence>
<dbReference type="InterPro" id="IPR024186">
    <property type="entry name" value="Sig_transdc_resp-reg_PatA"/>
</dbReference>